<organism evidence="2 3">
    <name type="scientific">Crenobacter luteus</name>
    <dbReference type="NCBI Taxonomy" id="1452487"/>
    <lineage>
        <taxon>Bacteria</taxon>
        <taxon>Pseudomonadati</taxon>
        <taxon>Pseudomonadota</taxon>
        <taxon>Betaproteobacteria</taxon>
        <taxon>Neisseriales</taxon>
        <taxon>Neisseriaceae</taxon>
        <taxon>Crenobacter</taxon>
    </lineage>
</organism>
<evidence type="ECO:0000313" key="3">
    <source>
        <dbReference type="Proteomes" id="UP000076625"/>
    </source>
</evidence>
<reference evidence="3" key="1">
    <citation type="submission" date="2016-01" db="EMBL/GenBank/DDBJ databases">
        <title>Draft genome of Chromobacterium sp. F49.</title>
        <authorList>
            <person name="Hong K.W."/>
        </authorList>
    </citation>
    <scope>NUCLEOTIDE SEQUENCE [LARGE SCALE GENOMIC DNA]</scope>
    <source>
        <strain evidence="3">CN10</strain>
    </source>
</reference>
<feature type="transmembrane region" description="Helical" evidence="1">
    <location>
        <begin position="7"/>
        <end position="27"/>
    </location>
</feature>
<keyword evidence="1" id="KW-1133">Transmembrane helix</keyword>
<accession>A0A163D9S5</accession>
<evidence type="ECO:0000256" key="1">
    <source>
        <dbReference type="SAM" id="Phobius"/>
    </source>
</evidence>
<dbReference type="RefSeq" id="WP_066610387.1">
    <property type="nucleotide sequence ID" value="NZ_LQQU01000009.1"/>
</dbReference>
<dbReference type="Proteomes" id="UP000076625">
    <property type="component" value="Unassembled WGS sequence"/>
</dbReference>
<keyword evidence="3" id="KW-1185">Reference proteome</keyword>
<keyword evidence="1" id="KW-0472">Membrane</keyword>
<evidence type="ECO:0000313" key="2">
    <source>
        <dbReference type="EMBL" id="KZE34207.1"/>
    </source>
</evidence>
<feature type="transmembrane region" description="Helical" evidence="1">
    <location>
        <begin position="33"/>
        <end position="52"/>
    </location>
</feature>
<keyword evidence="1" id="KW-0812">Transmembrane</keyword>
<proteinExistence type="predicted"/>
<gene>
    <name evidence="2" type="ORF">AVW16_06965</name>
</gene>
<sequence length="67" mass="7474">MNARKQAGWYTGTLMFTLIMAVVLFVAQPWIPLALLATLAVFGVVAAVNHGIDSWKRHHPHDRTPVH</sequence>
<name>A0A163D9S5_9NEIS</name>
<comment type="caution">
    <text evidence="2">The sequence shown here is derived from an EMBL/GenBank/DDBJ whole genome shotgun (WGS) entry which is preliminary data.</text>
</comment>
<protein>
    <submittedName>
        <fullName evidence="2">Uncharacterized protein</fullName>
    </submittedName>
</protein>
<dbReference type="OrthoDB" id="8617648at2"/>
<dbReference type="AlphaFoldDB" id="A0A163D9S5"/>
<dbReference type="EMBL" id="LQQU01000009">
    <property type="protein sequence ID" value="KZE34207.1"/>
    <property type="molecule type" value="Genomic_DNA"/>
</dbReference>